<dbReference type="PANTHER" id="PTHR33736">
    <property type="entry name" value="F-BOX PROTEIN-RELATED"/>
    <property type="match status" value="1"/>
</dbReference>
<reference evidence="1" key="2">
    <citation type="submission" date="2022-03" db="EMBL/GenBank/DDBJ databases">
        <title>Draft title - Genomic analysis of global carrot germplasm unveils the trajectory of domestication and the origin of high carotenoid orange carrot.</title>
        <authorList>
            <person name="Iorizzo M."/>
            <person name="Ellison S."/>
            <person name="Senalik D."/>
            <person name="Macko-Podgorni A."/>
            <person name="Grzebelus D."/>
            <person name="Bostan H."/>
            <person name="Rolling W."/>
            <person name="Curaba J."/>
            <person name="Simon P."/>
        </authorList>
    </citation>
    <scope>NUCLEOTIDE SEQUENCE</scope>
    <source>
        <tissue evidence="1">Leaf</tissue>
    </source>
</reference>
<dbReference type="SUPFAM" id="SSF81383">
    <property type="entry name" value="F-box domain"/>
    <property type="match status" value="1"/>
</dbReference>
<dbReference type="InterPro" id="IPR036047">
    <property type="entry name" value="F-box-like_dom_sf"/>
</dbReference>
<reference evidence="1" key="1">
    <citation type="journal article" date="2016" name="Nat. Genet.">
        <title>A high-quality carrot genome assembly provides new insights into carotenoid accumulation and asterid genome evolution.</title>
        <authorList>
            <person name="Iorizzo M."/>
            <person name="Ellison S."/>
            <person name="Senalik D."/>
            <person name="Zeng P."/>
            <person name="Satapoomin P."/>
            <person name="Huang J."/>
            <person name="Bowman M."/>
            <person name="Iovene M."/>
            <person name="Sanseverino W."/>
            <person name="Cavagnaro P."/>
            <person name="Yildiz M."/>
            <person name="Macko-Podgorni A."/>
            <person name="Moranska E."/>
            <person name="Grzebelus E."/>
            <person name="Grzebelus D."/>
            <person name="Ashrafi H."/>
            <person name="Zheng Z."/>
            <person name="Cheng S."/>
            <person name="Spooner D."/>
            <person name="Van Deynze A."/>
            <person name="Simon P."/>
        </authorList>
    </citation>
    <scope>NUCLEOTIDE SEQUENCE</scope>
    <source>
        <tissue evidence="1">Leaf</tissue>
    </source>
</reference>
<sequence>MASSSSDKGLTATTLAALHSDIIETNLLTRLDGPSLASLASSSKLLLPLCNKESLWKDICDSTWNSVKHPLVQNAISSFPGGYRSFYSDSFPVLGASSGGGSLCSQVDTSELISAVDMHFMNNQVYSKVTVTDTNASCFPGSLFHIDLIDHKETLEIPLKYQGDANLCKSKLEENLTLSWIVIDPILKRAANVSSLRPVCVRPQSDKTGIEVTYSTILSGDSCGIDTTEFVECRVVASFGCEKGHNVELRALSLCLVDMVKSRLNGEMSLRILKEAMESGERRKECGQWEEYAKKLDCTRHKLVSWLLLAVSSVSLLWFG</sequence>
<keyword evidence="2" id="KW-1185">Reference proteome</keyword>
<dbReference type="PANTHER" id="PTHR33736:SF13">
    <property type="entry name" value="OS11G0155100 PROTEIN"/>
    <property type="match status" value="1"/>
</dbReference>
<gene>
    <name evidence="1" type="ORF">DCAR_0206475</name>
</gene>
<organism evidence="1 2">
    <name type="scientific">Daucus carota subsp. sativus</name>
    <name type="common">Carrot</name>
    <dbReference type="NCBI Taxonomy" id="79200"/>
    <lineage>
        <taxon>Eukaryota</taxon>
        <taxon>Viridiplantae</taxon>
        <taxon>Streptophyta</taxon>
        <taxon>Embryophyta</taxon>
        <taxon>Tracheophyta</taxon>
        <taxon>Spermatophyta</taxon>
        <taxon>Magnoliopsida</taxon>
        <taxon>eudicotyledons</taxon>
        <taxon>Gunneridae</taxon>
        <taxon>Pentapetalae</taxon>
        <taxon>asterids</taxon>
        <taxon>campanulids</taxon>
        <taxon>Apiales</taxon>
        <taxon>Apiaceae</taxon>
        <taxon>Apioideae</taxon>
        <taxon>Scandiceae</taxon>
        <taxon>Daucinae</taxon>
        <taxon>Daucus</taxon>
        <taxon>Daucus sect. Daucus</taxon>
    </lineage>
</organism>
<dbReference type="Proteomes" id="UP000077755">
    <property type="component" value="Chromosome 2"/>
</dbReference>
<proteinExistence type="predicted"/>
<dbReference type="AlphaFoldDB" id="A0AAF0WD00"/>
<evidence type="ECO:0000313" key="2">
    <source>
        <dbReference type="Proteomes" id="UP000077755"/>
    </source>
</evidence>
<evidence type="ECO:0000313" key="1">
    <source>
        <dbReference type="EMBL" id="WOG87252.1"/>
    </source>
</evidence>
<dbReference type="EMBL" id="CP093344">
    <property type="protein sequence ID" value="WOG87252.1"/>
    <property type="molecule type" value="Genomic_DNA"/>
</dbReference>
<evidence type="ECO:0008006" key="3">
    <source>
        <dbReference type="Google" id="ProtNLM"/>
    </source>
</evidence>
<protein>
    <recommendedName>
        <fullName evidence="3">F-box domain-containing protein</fullName>
    </recommendedName>
</protein>
<accession>A0AAF0WD00</accession>
<name>A0AAF0WD00_DAUCS</name>
<dbReference type="InterPro" id="IPR045283">
    <property type="entry name" value="AT3G44326-like"/>
</dbReference>